<organism evidence="1">
    <name type="scientific">Octactis speculum</name>
    <dbReference type="NCBI Taxonomy" id="3111310"/>
    <lineage>
        <taxon>Eukaryota</taxon>
        <taxon>Sar</taxon>
        <taxon>Stramenopiles</taxon>
        <taxon>Ochrophyta</taxon>
        <taxon>Dictyochophyceae</taxon>
        <taxon>Dictyochales</taxon>
        <taxon>Dictyochaceae</taxon>
        <taxon>Octactis</taxon>
    </lineage>
</organism>
<sequence length="121" mass="14057">MVNHPNSEWAFTENASKTACARCDTDAAFNRAARSFLFFDNWREFCESAVHCIRFQACYGAIYLGCWAFGSMRWTIFHQGAYCIDWEQQLGLLRSVVAWMFLLELLESVVFQGRACKKKLF</sequence>
<protein>
    <submittedName>
        <fullName evidence="1">Uncharacterized protein</fullName>
    </submittedName>
</protein>
<proteinExistence type="predicted"/>
<dbReference type="AlphaFoldDB" id="A0A7S2GB22"/>
<name>A0A7S2GB22_9STRA</name>
<dbReference type="EMBL" id="HBGS01035485">
    <property type="protein sequence ID" value="CAD9440422.1"/>
    <property type="molecule type" value="Transcribed_RNA"/>
</dbReference>
<gene>
    <name evidence="1" type="ORF">DSPE1174_LOCUS18331</name>
</gene>
<reference evidence="1" key="1">
    <citation type="submission" date="2021-01" db="EMBL/GenBank/DDBJ databases">
        <authorList>
            <person name="Corre E."/>
            <person name="Pelletier E."/>
            <person name="Niang G."/>
            <person name="Scheremetjew M."/>
            <person name="Finn R."/>
            <person name="Kale V."/>
            <person name="Holt S."/>
            <person name="Cochrane G."/>
            <person name="Meng A."/>
            <person name="Brown T."/>
            <person name="Cohen L."/>
        </authorList>
    </citation>
    <scope>NUCLEOTIDE SEQUENCE</scope>
    <source>
        <strain evidence="1">CCMP1381</strain>
    </source>
</reference>
<evidence type="ECO:0000313" key="1">
    <source>
        <dbReference type="EMBL" id="CAD9440422.1"/>
    </source>
</evidence>
<accession>A0A7S2GB22</accession>